<sequence>MNATNTEVVLPEELPEDVNEFLEMLYDLVVKN</sequence>
<protein>
    <submittedName>
        <fullName evidence="1">Uncharacterized protein</fullName>
    </submittedName>
</protein>
<evidence type="ECO:0000313" key="1">
    <source>
        <dbReference type="EMBL" id="MDQ0252781.1"/>
    </source>
</evidence>
<evidence type="ECO:0000313" key="2">
    <source>
        <dbReference type="Proteomes" id="UP001230005"/>
    </source>
</evidence>
<name>A0ABT9ZNH5_9BACI</name>
<accession>A0ABT9ZNH5</accession>
<proteinExistence type="predicted"/>
<keyword evidence="2" id="KW-1185">Reference proteome</keyword>
<reference evidence="1 2" key="1">
    <citation type="submission" date="2023-07" db="EMBL/GenBank/DDBJ databases">
        <title>Genomic Encyclopedia of Type Strains, Phase IV (KMG-IV): sequencing the most valuable type-strain genomes for metagenomic binning, comparative biology and taxonomic classification.</title>
        <authorList>
            <person name="Goeker M."/>
        </authorList>
    </citation>
    <scope>NUCLEOTIDE SEQUENCE [LARGE SCALE GENOMIC DNA]</scope>
    <source>
        <strain evidence="1 2">DSM 9768</strain>
    </source>
</reference>
<organism evidence="1 2">
    <name type="scientific">Evansella vedderi</name>
    <dbReference type="NCBI Taxonomy" id="38282"/>
    <lineage>
        <taxon>Bacteria</taxon>
        <taxon>Bacillati</taxon>
        <taxon>Bacillota</taxon>
        <taxon>Bacilli</taxon>
        <taxon>Bacillales</taxon>
        <taxon>Bacillaceae</taxon>
        <taxon>Evansella</taxon>
    </lineage>
</organism>
<gene>
    <name evidence="1" type="ORF">J2S74_000153</name>
</gene>
<dbReference type="Proteomes" id="UP001230005">
    <property type="component" value="Unassembled WGS sequence"/>
</dbReference>
<comment type="caution">
    <text evidence="1">The sequence shown here is derived from an EMBL/GenBank/DDBJ whole genome shotgun (WGS) entry which is preliminary data.</text>
</comment>
<dbReference type="EMBL" id="JAUSUG010000001">
    <property type="protein sequence ID" value="MDQ0252781.1"/>
    <property type="molecule type" value="Genomic_DNA"/>
</dbReference>